<keyword evidence="4 8" id="KW-0597">Phosphoprotein</keyword>
<organism evidence="14 15">
    <name type="scientific">Solidesulfovibrio carbinoliphilus subsp. oakridgensis</name>
    <dbReference type="NCBI Taxonomy" id="694327"/>
    <lineage>
        <taxon>Bacteria</taxon>
        <taxon>Pseudomonadati</taxon>
        <taxon>Thermodesulfobacteriota</taxon>
        <taxon>Desulfovibrionia</taxon>
        <taxon>Desulfovibrionales</taxon>
        <taxon>Desulfovibrionaceae</taxon>
        <taxon>Solidesulfovibrio</taxon>
    </lineage>
</organism>
<dbReference type="Pfam" id="PF05227">
    <property type="entry name" value="CHASE3"/>
    <property type="match status" value="1"/>
</dbReference>
<comment type="subcellular location">
    <subcellularLocation>
        <location evidence="2">Membrane</location>
    </subcellularLocation>
</comment>
<keyword evidence="7" id="KW-0902">Two-component regulatory system</keyword>
<dbReference type="InterPro" id="IPR003018">
    <property type="entry name" value="GAF"/>
</dbReference>
<dbReference type="SUPFAM" id="SSF47384">
    <property type="entry name" value="Homodimeric domain of signal transducing histidine kinase"/>
    <property type="match status" value="1"/>
</dbReference>
<sequence length="1231" mass="135313">MRDMKTIWKLLLTFAVTLSLFLLLLAVCYRGLVEMIDMRQRVIQSSDVMEKTSGVYVDLLNIEAGLMRFAASGRESSLESLQRGLGALDVDIESLAALVSDNPQQQRHVEMLRRQSRQWLETQVNPLLALRRQVAAGQAEDKAIREFLASGQGIQFFDSMRATFLTLRQEERRLLETRTQEMRDLQSFTEYAVAGGGAAVILVGLLLSVLMSLSITRPLERITAYARRIASGESSMLIDIWQKDEVGRLAEAFRDLQRSLLDKTSVAEAIAAGDLDRNVRLAGEHDTLGRSINRMTQALRETRRQNERTDWIKSGLNELSLRMRDETDPRGMAGRVLGFLTPYLGVQAAALYLRDGDGNLARQAAYAAGKEATAGLAAAPCDGLAARAAAEGTLVAVSGIPEGCLRVNAAFGDIEPRNILALPFSYQENLVGVLELGAFDAIPDQTLEFLRRATTPLAVTFDGLARQARVRGLLEQTQRQAVSLKEQQEELRAKNEELEEHAQTLRRSEEELRLQQEELQSLNEELEEKNGALEKARRDVERKAADLETASRYKSEFLANMSHELRTPLNSLLLLARNLRDNGSGRLDPDEVEAAGIIYRNGNDLLMLINDILDLSKVEAGKLSLHLESVPLADVAGSIMADFGHVAEGKGISLHHEIGEGLPQAIRTDRRRLEQILRNLVSNAMKFTETGGVVLRLHLADAADGRPSSRGAAGDMVAFSVIDTGIGIAADKHQAIFEAFQQVDGTSSRRYGGTGLGLSITRELARLLGGRVTLASQPGRGSTFTFLVPIEAAAAGNAAWTLPAPQQETPCTVSEGTAETPLPVPFIPDDRDLVRDGDKVILIIEDDPDFAAILRDLSRGKGFRAVAAATGEEGLSLAERLCPLGVILDLRLPGISGWTVLGALKRNHATRHIPVHVVSVHDAPRDAVNSQIMGAVGFLNKPVDGEELELAFEKIASMNEKTVKDLLLVEDDPDLRRGIRRLVADLDVNVTEAGSGAKALEALAGRSFDCMILDIGLSDMCGFELLQRLEKDREVPVPPVIVYTGRDLTREEEMELYRHADSIIIKGARSEERLLDEVTLFLHRMVGTLSEPKQRMLLDLHNRDAVLEGKKVLVVDDDMRNLFALSKVLTEKGLRVLKADDGAKALEILRAEPDVDAVLMDIMMPGLDGYEAMRRIREESRFAGLPLIALTAKAMKEDRGKCLAAGANDYLAKPVDVDKLLSMLRVWLYGN</sequence>
<feature type="domain" description="Response regulatory" evidence="12">
    <location>
        <begin position="840"/>
        <end position="956"/>
    </location>
</feature>
<dbReference type="InterPro" id="IPR003594">
    <property type="entry name" value="HATPase_dom"/>
</dbReference>
<dbReference type="Gene3D" id="6.10.340.10">
    <property type="match status" value="1"/>
</dbReference>
<evidence type="ECO:0000256" key="2">
    <source>
        <dbReference type="ARBA" id="ARBA00004370"/>
    </source>
</evidence>
<dbReference type="InterPro" id="IPR004358">
    <property type="entry name" value="Sig_transdc_His_kin-like_C"/>
</dbReference>
<dbReference type="GO" id="GO:0016020">
    <property type="term" value="C:membrane"/>
    <property type="evidence" value="ECO:0007669"/>
    <property type="project" value="UniProtKB-SubCell"/>
</dbReference>
<feature type="domain" description="Histidine kinase" evidence="11">
    <location>
        <begin position="560"/>
        <end position="792"/>
    </location>
</feature>
<dbReference type="InterPro" id="IPR005467">
    <property type="entry name" value="His_kinase_dom"/>
</dbReference>
<dbReference type="Pfam" id="PF02518">
    <property type="entry name" value="HATPase_c"/>
    <property type="match status" value="1"/>
</dbReference>
<evidence type="ECO:0000313" key="15">
    <source>
        <dbReference type="Proteomes" id="UP000004662"/>
    </source>
</evidence>
<evidence type="ECO:0000259" key="12">
    <source>
        <dbReference type="PROSITE" id="PS50110"/>
    </source>
</evidence>
<dbReference type="Gene3D" id="3.40.50.2300">
    <property type="match status" value="3"/>
</dbReference>
<dbReference type="SUPFAM" id="SSF55781">
    <property type="entry name" value="GAF domain-like"/>
    <property type="match status" value="1"/>
</dbReference>
<dbReference type="AlphaFoldDB" id="G7Q6G9"/>
<dbReference type="Gene3D" id="1.10.287.130">
    <property type="match status" value="1"/>
</dbReference>
<dbReference type="CDD" id="cd00082">
    <property type="entry name" value="HisKA"/>
    <property type="match status" value="1"/>
</dbReference>
<dbReference type="InterPro" id="IPR029016">
    <property type="entry name" value="GAF-like_dom_sf"/>
</dbReference>
<evidence type="ECO:0000256" key="5">
    <source>
        <dbReference type="ARBA" id="ARBA00022679"/>
    </source>
</evidence>
<evidence type="ECO:0000313" key="14">
    <source>
        <dbReference type="EMBL" id="EHJ47582.1"/>
    </source>
</evidence>
<feature type="modified residue" description="4-aspartylphosphate" evidence="8">
    <location>
        <position position="889"/>
    </location>
</feature>
<keyword evidence="6 14" id="KW-0418">Kinase</keyword>
<keyword evidence="10" id="KW-1133">Transmembrane helix</keyword>
<dbReference type="SMART" id="SM00448">
    <property type="entry name" value="REC"/>
    <property type="match status" value="3"/>
</dbReference>
<dbReference type="CDD" id="cd16922">
    <property type="entry name" value="HATPase_EvgS-ArcB-TorS-like"/>
    <property type="match status" value="1"/>
</dbReference>
<dbReference type="InterPro" id="IPR007891">
    <property type="entry name" value="CHASE3"/>
</dbReference>
<gene>
    <name evidence="14" type="ORF">DFW101_1574</name>
</gene>
<protein>
    <recommendedName>
        <fullName evidence="3">histidine kinase</fullName>
        <ecNumber evidence="3">2.7.13.3</ecNumber>
    </recommendedName>
</protein>
<dbReference type="PANTHER" id="PTHR45339">
    <property type="entry name" value="HYBRID SIGNAL TRANSDUCTION HISTIDINE KINASE J"/>
    <property type="match status" value="1"/>
</dbReference>
<reference evidence="15" key="1">
    <citation type="journal article" date="2015" name="Genome Announc.">
        <title>High-Quality Draft Genome Sequence of Desulfovibrio carbinoliphilus FW-101-2B, an Organic Acid-Oxidizing Sulfate-Reducing Bacterium Isolated from Uranium(VI)-Contaminated Groundwater.</title>
        <authorList>
            <person name="Ramsay B.D."/>
            <person name="Hwang C."/>
            <person name="Woo H.L."/>
            <person name="Carroll S.L."/>
            <person name="Lucas S."/>
            <person name="Han J."/>
            <person name="Lapidus A.L."/>
            <person name="Cheng J.F."/>
            <person name="Goodwin L.A."/>
            <person name="Pitluck S."/>
            <person name="Peters L."/>
            <person name="Chertkov O."/>
            <person name="Held B."/>
            <person name="Detter J.C."/>
            <person name="Han C.S."/>
            <person name="Tapia R."/>
            <person name="Land M.L."/>
            <person name="Hauser L.J."/>
            <person name="Kyrpides N.C."/>
            <person name="Ivanova N.N."/>
            <person name="Mikhailova N."/>
            <person name="Pagani I."/>
            <person name="Woyke T."/>
            <person name="Arkin A.P."/>
            <person name="Dehal P."/>
            <person name="Chivian D."/>
            <person name="Criddle C.S."/>
            <person name="Wu W."/>
            <person name="Chakraborty R."/>
            <person name="Hazen T.C."/>
            <person name="Fields M.W."/>
        </authorList>
    </citation>
    <scope>NUCLEOTIDE SEQUENCE [LARGE SCALE GENOMIC DNA]</scope>
    <source>
        <strain evidence="15">FW-101-2B</strain>
    </source>
</reference>
<dbReference type="CDD" id="cd19410">
    <property type="entry name" value="HK9-like_sensor"/>
    <property type="match status" value="1"/>
</dbReference>
<dbReference type="Proteomes" id="UP000004662">
    <property type="component" value="Chromosome"/>
</dbReference>
<dbReference type="GO" id="GO:0000155">
    <property type="term" value="F:phosphorelay sensor kinase activity"/>
    <property type="evidence" value="ECO:0007669"/>
    <property type="project" value="InterPro"/>
</dbReference>
<evidence type="ECO:0000256" key="9">
    <source>
        <dbReference type="SAM" id="Coils"/>
    </source>
</evidence>
<dbReference type="RefSeq" id="WP_009180977.1">
    <property type="nucleotide sequence ID" value="NZ_CM001368.1"/>
</dbReference>
<evidence type="ECO:0000256" key="6">
    <source>
        <dbReference type="ARBA" id="ARBA00022777"/>
    </source>
</evidence>
<dbReference type="PROSITE" id="PS50109">
    <property type="entry name" value="HIS_KIN"/>
    <property type="match status" value="1"/>
</dbReference>
<dbReference type="Pfam" id="PF00512">
    <property type="entry name" value="HisKA"/>
    <property type="match status" value="1"/>
</dbReference>
<dbReference type="SMART" id="SM00388">
    <property type="entry name" value="HisKA"/>
    <property type="match status" value="1"/>
</dbReference>
<dbReference type="PRINTS" id="PR00344">
    <property type="entry name" value="BCTRLSENSOR"/>
</dbReference>
<evidence type="ECO:0000256" key="4">
    <source>
        <dbReference type="ARBA" id="ARBA00022553"/>
    </source>
</evidence>
<dbReference type="EC" id="2.7.13.3" evidence="3"/>
<evidence type="ECO:0000256" key="8">
    <source>
        <dbReference type="PROSITE-ProRule" id="PRU00169"/>
    </source>
</evidence>
<dbReference type="InterPro" id="IPR011006">
    <property type="entry name" value="CheY-like_superfamily"/>
</dbReference>
<feature type="domain" description="Response regulatory" evidence="12">
    <location>
        <begin position="1111"/>
        <end position="1228"/>
    </location>
</feature>
<dbReference type="eggNOG" id="COG5002">
    <property type="taxonomic scope" value="Bacteria"/>
</dbReference>
<dbReference type="Gene3D" id="3.30.450.40">
    <property type="match status" value="1"/>
</dbReference>
<comment type="catalytic activity">
    <reaction evidence="1">
        <text>ATP + protein L-histidine = ADP + protein N-phospho-L-histidine.</text>
        <dbReference type="EC" id="2.7.13.3"/>
    </reaction>
</comment>
<evidence type="ECO:0000256" key="3">
    <source>
        <dbReference type="ARBA" id="ARBA00012438"/>
    </source>
</evidence>
<feature type="modified residue" description="4-aspartylphosphate" evidence="8">
    <location>
        <position position="1014"/>
    </location>
</feature>
<dbReference type="PROSITE" id="PS50110">
    <property type="entry name" value="RESPONSE_REGULATORY"/>
    <property type="match status" value="3"/>
</dbReference>
<evidence type="ECO:0000259" key="11">
    <source>
        <dbReference type="PROSITE" id="PS50109"/>
    </source>
</evidence>
<evidence type="ECO:0000259" key="13">
    <source>
        <dbReference type="PROSITE" id="PS50885"/>
    </source>
</evidence>
<dbReference type="CDD" id="cd06225">
    <property type="entry name" value="HAMP"/>
    <property type="match status" value="2"/>
</dbReference>
<dbReference type="FunFam" id="3.30.565.10:FF:000010">
    <property type="entry name" value="Sensor histidine kinase RcsC"/>
    <property type="match status" value="1"/>
</dbReference>
<dbReference type="EMBL" id="CM001368">
    <property type="protein sequence ID" value="EHJ47582.1"/>
    <property type="molecule type" value="Genomic_DNA"/>
</dbReference>
<keyword evidence="9" id="KW-0175">Coiled coil</keyword>
<dbReference type="HOGENOM" id="CLU_000445_127_1_7"/>
<dbReference type="InterPro" id="IPR003661">
    <property type="entry name" value="HisK_dim/P_dom"/>
</dbReference>
<feature type="domain" description="HAMP" evidence="13">
    <location>
        <begin position="266"/>
        <end position="304"/>
    </location>
</feature>
<dbReference type="InterPro" id="IPR036097">
    <property type="entry name" value="HisK_dim/P_sf"/>
</dbReference>
<keyword evidence="5" id="KW-0808">Transferase</keyword>
<proteinExistence type="predicted"/>
<feature type="domain" description="Response regulatory" evidence="12">
    <location>
        <begin position="965"/>
        <end position="1081"/>
    </location>
</feature>
<name>G7Q6G9_9BACT</name>
<evidence type="ECO:0000256" key="1">
    <source>
        <dbReference type="ARBA" id="ARBA00000085"/>
    </source>
</evidence>
<dbReference type="CDD" id="cd17546">
    <property type="entry name" value="REC_hyHK_CKI1_RcsC-like"/>
    <property type="match status" value="1"/>
</dbReference>
<evidence type="ECO:0000256" key="7">
    <source>
        <dbReference type="ARBA" id="ARBA00023012"/>
    </source>
</evidence>
<keyword evidence="10" id="KW-0812">Transmembrane</keyword>
<feature type="transmembrane region" description="Helical" evidence="10">
    <location>
        <begin position="191"/>
        <end position="213"/>
    </location>
</feature>
<dbReference type="SUPFAM" id="SSF52172">
    <property type="entry name" value="CheY-like"/>
    <property type="match status" value="3"/>
</dbReference>
<dbReference type="PROSITE" id="PS50885">
    <property type="entry name" value="HAMP"/>
    <property type="match status" value="2"/>
</dbReference>
<dbReference type="Pfam" id="PF00672">
    <property type="entry name" value="HAMP"/>
    <property type="match status" value="2"/>
</dbReference>
<feature type="coiled-coil region" evidence="9">
    <location>
        <begin position="474"/>
        <end position="550"/>
    </location>
</feature>
<dbReference type="SUPFAM" id="SSF55874">
    <property type="entry name" value="ATPase domain of HSP90 chaperone/DNA topoisomerase II/histidine kinase"/>
    <property type="match status" value="1"/>
</dbReference>
<dbReference type="Gene3D" id="3.30.565.10">
    <property type="entry name" value="Histidine kinase-like ATPase, C-terminal domain"/>
    <property type="match status" value="1"/>
</dbReference>
<dbReference type="SMART" id="SM00387">
    <property type="entry name" value="HATPase_c"/>
    <property type="match status" value="1"/>
</dbReference>
<feature type="modified residue" description="4-aspartylphosphate" evidence="8">
    <location>
        <position position="1161"/>
    </location>
</feature>
<dbReference type="PANTHER" id="PTHR45339:SF1">
    <property type="entry name" value="HYBRID SIGNAL TRANSDUCTION HISTIDINE KINASE J"/>
    <property type="match status" value="1"/>
</dbReference>
<dbReference type="Pfam" id="PF13185">
    <property type="entry name" value="GAF_2"/>
    <property type="match status" value="1"/>
</dbReference>
<dbReference type="STRING" id="694327.DFW101_1574"/>
<keyword evidence="10" id="KW-0472">Membrane</keyword>
<dbReference type="SUPFAM" id="SSF158472">
    <property type="entry name" value="HAMP domain-like"/>
    <property type="match status" value="1"/>
</dbReference>
<dbReference type="eggNOG" id="COG0745">
    <property type="taxonomic scope" value="Bacteria"/>
</dbReference>
<accession>G7Q6G9</accession>
<dbReference type="InterPro" id="IPR001789">
    <property type="entry name" value="Sig_transdc_resp-reg_receiver"/>
</dbReference>
<feature type="domain" description="HAMP" evidence="13">
    <location>
        <begin position="213"/>
        <end position="265"/>
    </location>
</feature>
<dbReference type="InterPro" id="IPR003660">
    <property type="entry name" value="HAMP_dom"/>
</dbReference>
<keyword evidence="15" id="KW-1185">Reference proteome</keyword>
<evidence type="ECO:0000256" key="10">
    <source>
        <dbReference type="SAM" id="Phobius"/>
    </source>
</evidence>
<dbReference type="SMART" id="SM00304">
    <property type="entry name" value="HAMP"/>
    <property type="match status" value="2"/>
</dbReference>
<dbReference type="CDD" id="cd00156">
    <property type="entry name" value="REC"/>
    <property type="match status" value="1"/>
</dbReference>
<dbReference type="InterPro" id="IPR036890">
    <property type="entry name" value="HATPase_C_sf"/>
</dbReference>
<dbReference type="Pfam" id="PF00072">
    <property type="entry name" value="Response_reg"/>
    <property type="match status" value="3"/>
</dbReference>